<name>L8GKH7_ACACF</name>
<dbReference type="Proteomes" id="UP000011083">
    <property type="component" value="Unassembled WGS sequence"/>
</dbReference>
<keyword evidence="2" id="KW-1185">Reference proteome</keyword>
<dbReference type="RefSeq" id="XP_004335540.1">
    <property type="nucleotide sequence ID" value="XM_004335492.1"/>
</dbReference>
<evidence type="ECO:0000313" key="2">
    <source>
        <dbReference type="Proteomes" id="UP000011083"/>
    </source>
</evidence>
<organism evidence="1 2">
    <name type="scientific">Acanthamoeba castellanii (strain ATCC 30010 / Neff)</name>
    <dbReference type="NCBI Taxonomy" id="1257118"/>
    <lineage>
        <taxon>Eukaryota</taxon>
        <taxon>Amoebozoa</taxon>
        <taxon>Discosea</taxon>
        <taxon>Longamoebia</taxon>
        <taxon>Centramoebida</taxon>
        <taxon>Acanthamoebidae</taxon>
        <taxon>Acanthamoeba</taxon>
    </lineage>
</organism>
<dbReference type="GeneID" id="14913871"/>
<dbReference type="KEGG" id="acan:ACA1_247530"/>
<proteinExistence type="predicted"/>
<protein>
    <submittedName>
        <fullName evidence="1">Uncharacterized protein</fullName>
    </submittedName>
</protein>
<dbReference type="VEuPathDB" id="AmoebaDB:ACA1_247530"/>
<reference evidence="1 2" key="1">
    <citation type="journal article" date="2013" name="Genome Biol.">
        <title>Genome of Acanthamoeba castellanii highlights extensive lateral gene transfer and early evolution of tyrosine kinase signaling.</title>
        <authorList>
            <person name="Clarke M."/>
            <person name="Lohan A.J."/>
            <person name="Liu B."/>
            <person name="Lagkouvardos I."/>
            <person name="Roy S."/>
            <person name="Zafar N."/>
            <person name="Bertelli C."/>
            <person name="Schilde C."/>
            <person name="Kianianmomeni A."/>
            <person name="Burglin T.R."/>
            <person name="Frech C."/>
            <person name="Turcotte B."/>
            <person name="Kopec K.O."/>
            <person name="Synnott J.M."/>
            <person name="Choo C."/>
            <person name="Paponov I."/>
            <person name="Finkler A."/>
            <person name="Soon Heng Tan C."/>
            <person name="Hutchins A.P."/>
            <person name="Weinmeier T."/>
            <person name="Rattei T."/>
            <person name="Chu J.S."/>
            <person name="Gimenez G."/>
            <person name="Irimia M."/>
            <person name="Rigden D.J."/>
            <person name="Fitzpatrick D.A."/>
            <person name="Lorenzo-Morales J."/>
            <person name="Bateman A."/>
            <person name="Chiu C.H."/>
            <person name="Tang P."/>
            <person name="Hegemann P."/>
            <person name="Fromm H."/>
            <person name="Raoult D."/>
            <person name="Greub G."/>
            <person name="Miranda-Saavedra D."/>
            <person name="Chen N."/>
            <person name="Nash P."/>
            <person name="Ginger M.L."/>
            <person name="Horn M."/>
            <person name="Schaap P."/>
            <person name="Caler L."/>
            <person name="Loftus B."/>
        </authorList>
    </citation>
    <scope>NUCLEOTIDE SEQUENCE [LARGE SCALE GENOMIC DNA]</scope>
    <source>
        <strain evidence="1 2">Neff</strain>
    </source>
</reference>
<dbReference type="AlphaFoldDB" id="L8GKH7"/>
<accession>L8GKH7</accession>
<sequence>MVPVVETIDRIEGIVTSIKEIVEHGSDVSNVSAVRAAGELKAVTRKLKAVAERHNDAPQAADATAPVLANLQRDVAVAVEMLRNIKAPAPAPTVIHDDSGSGAIVEAIERQHKQVQDEIRELKTTQQDEFKKQVAQIETALKNVNPSGRVIHMSDEVTFKRAIEHITHETKTQLAKINQSLKASTISNALHHQLMAIHGDIQALIVPATTANLQATIRSLKIRLKGINQRIKALADTPHAPNNTKQITDMVHNAKTHITTTISNIQIASTATPVPAVQHVTQQQDPAIINQINNVMNGVTAIKTVVDPIQNHLNDIMAKVQESQITTSHKIQQIQIKAINH</sequence>
<gene>
    <name evidence="1" type="ORF">ACA1_247530</name>
</gene>
<dbReference type="EMBL" id="KB008093">
    <property type="protein sequence ID" value="ELR13527.1"/>
    <property type="molecule type" value="Genomic_DNA"/>
</dbReference>
<evidence type="ECO:0000313" key="1">
    <source>
        <dbReference type="EMBL" id="ELR13527.1"/>
    </source>
</evidence>